<sequence>MDKFVTKKPREAQGIVKKAPKTYYKQSTIESLKGVVVIEDIHRIQAKLRLNSTTQEEMVECLRELGKKIPPRNVMKDTKIGKVVNKLRQHEDSVIRKEAKKVYIKWKSHFENLQDRQQIEVKCDARTERLRSSGQRLLSESLGEDNTLPEVIERDTFHLFKRMVNNNYRRTIRNMVFTLKHQEDVRTQVLSGQLSVEKLIQTCKR</sequence>
<dbReference type="Gene3D" id="1.20.930.10">
    <property type="entry name" value="Conserved domain common to transcription factors TFIIS, elongin A, CRSP70"/>
    <property type="match status" value="1"/>
</dbReference>
<dbReference type="EMBL" id="NEDP02003758">
    <property type="protein sequence ID" value="OWF47872.1"/>
    <property type="molecule type" value="Genomic_DNA"/>
</dbReference>
<accession>A0A210QGJ3</accession>
<keyword evidence="2 3" id="KW-0539">Nucleus</keyword>
<dbReference type="SMART" id="SM00509">
    <property type="entry name" value="TFS2N"/>
    <property type="match status" value="1"/>
</dbReference>
<dbReference type="OrthoDB" id="44867at2759"/>
<keyword evidence="6" id="KW-0251">Elongation factor</keyword>
<evidence type="ECO:0000313" key="6">
    <source>
        <dbReference type="EMBL" id="OWF47872.1"/>
    </source>
</evidence>
<dbReference type="PROSITE" id="PS51321">
    <property type="entry name" value="TFIIS_CENTRAL"/>
    <property type="match status" value="1"/>
</dbReference>
<dbReference type="GO" id="GO:0003746">
    <property type="term" value="F:translation elongation factor activity"/>
    <property type="evidence" value="ECO:0007669"/>
    <property type="project" value="UniProtKB-KW"/>
</dbReference>
<dbReference type="STRING" id="6573.A0A210QGJ3"/>
<protein>
    <submittedName>
        <fullName evidence="6">Transcription elongation factor A N-terminal and central domain-containing protein 2</fullName>
    </submittedName>
</protein>
<dbReference type="InterPro" id="IPR035441">
    <property type="entry name" value="TFIIS/LEDGF_dom_sf"/>
</dbReference>
<evidence type="ECO:0000256" key="3">
    <source>
        <dbReference type="PROSITE-ProRule" id="PRU00649"/>
    </source>
</evidence>
<dbReference type="Gene3D" id="1.10.472.30">
    <property type="entry name" value="Transcription elongation factor S-II, central domain"/>
    <property type="match status" value="1"/>
</dbReference>
<feature type="domain" description="TFIIS N-terminal" evidence="4">
    <location>
        <begin position="39"/>
        <end position="113"/>
    </location>
</feature>
<dbReference type="InterPro" id="IPR036575">
    <property type="entry name" value="TFIIS_cen_dom_sf"/>
</dbReference>
<name>A0A210QGJ3_MIZYE</name>
<comment type="subcellular location">
    <subcellularLocation>
        <location evidence="1 3">Nucleus</location>
    </subcellularLocation>
</comment>
<evidence type="ECO:0000259" key="5">
    <source>
        <dbReference type="PROSITE" id="PS51321"/>
    </source>
</evidence>
<dbReference type="InterPro" id="IPR003618">
    <property type="entry name" value="TFIIS_cen_dom"/>
</dbReference>
<feature type="domain" description="TFIIS central" evidence="5">
    <location>
        <begin position="130"/>
        <end position="205"/>
    </location>
</feature>
<dbReference type="AlphaFoldDB" id="A0A210QGJ3"/>
<keyword evidence="7" id="KW-1185">Reference proteome</keyword>
<dbReference type="Pfam" id="PF08711">
    <property type="entry name" value="Med26"/>
    <property type="match status" value="1"/>
</dbReference>
<evidence type="ECO:0000256" key="2">
    <source>
        <dbReference type="ARBA" id="ARBA00023242"/>
    </source>
</evidence>
<evidence type="ECO:0000259" key="4">
    <source>
        <dbReference type="PROSITE" id="PS51319"/>
    </source>
</evidence>
<dbReference type="SUPFAM" id="SSF47676">
    <property type="entry name" value="Conserved domain common to transcription factors TFIIS, elongin A, CRSP70"/>
    <property type="match status" value="1"/>
</dbReference>
<dbReference type="InterPro" id="IPR003617">
    <property type="entry name" value="TFIIS/CRSP70_N_sub"/>
</dbReference>
<proteinExistence type="predicted"/>
<dbReference type="PROSITE" id="PS51319">
    <property type="entry name" value="TFIIS_N"/>
    <property type="match status" value="1"/>
</dbReference>
<dbReference type="Proteomes" id="UP000242188">
    <property type="component" value="Unassembled WGS sequence"/>
</dbReference>
<dbReference type="InterPro" id="IPR017923">
    <property type="entry name" value="TFIIS_N"/>
</dbReference>
<dbReference type="GO" id="GO:0005634">
    <property type="term" value="C:nucleus"/>
    <property type="evidence" value="ECO:0007669"/>
    <property type="project" value="UniProtKB-SubCell"/>
</dbReference>
<evidence type="ECO:0000313" key="7">
    <source>
        <dbReference type="Proteomes" id="UP000242188"/>
    </source>
</evidence>
<keyword evidence="6" id="KW-0648">Protein biosynthesis</keyword>
<reference evidence="6 7" key="1">
    <citation type="journal article" date="2017" name="Nat. Ecol. Evol.">
        <title>Scallop genome provides insights into evolution of bilaterian karyotype and development.</title>
        <authorList>
            <person name="Wang S."/>
            <person name="Zhang J."/>
            <person name="Jiao W."/>
            <person name="Li J."/>
            <person name="Xun X."/>
            <person name="Sun Y."/>
            <person name="Guo X."/>
            <person name="Huan P."/>
            <person name="Dong B."/>
            <person name="Zhang L."/>
            <person name="Hu X."/>
            <person name="Sun X."/>
            <person name="Wang J."/>
            <person name="Zhao C."/>
            <person name="Wang Y."/>
            <person name="Wang D."/>
            <person name="Huang X."/>
            <person name="Wang R."/>
            <person name="Lv J."/>
            <person name="Li Y."/>
            <person name="Zhang Z."/>
            <person name="Liu B."/>
            <person name="Lu W."/>
            <person name="Hui Y."/>
            <person name="Liang J."/>
            <person name="Zhou Z."/>
            <person name="Hou R."/>
            <person name="Li X."/>
            <person name="Liu Y."/>
            <person name="Li H."/>
            <person name="Ning X."/>
            <person name="Lin Y."/>
            <person name="Zhao L."/>
            <person name="Xing Q."/>
            <person name="Dou J."/>
            <person name="Li Y."/>
            <person name="Mao J."/>
            <person name="Guo H."/>
            <person name="Dou H."/>
            <person name="Li T."/>
            <person name="Mu C."/>
            <person name="Jiang W."/>
            <person name="Fu Q."/>
            <person name="Fu X."/>
            <person name="Miao Y."/>
            <person name="Liu J."/>
            <person name="Yu Q."/>
            <person name="Li R."/>
            <person name="Liao H."/>
            <person name="Li X."/>
            <person name="Kong Y."/>
            <person name="Jiang Z."/>
            <person name="Chourrout D."/>
            <person name="Li R."/>
            <person name="Bao Z."/>
        </authorList>
    </citation>
    <scope>NUCLEOTIDE SEQUENCE [LARGE SCALE GENOMIC DNA]</scope>
    <source>
        <strain evidence="6 7">PY_sf001</strain>
    </source>
</reference>
<dbReference type="GO" id="GO:0006351">
    <property type="term" value="P:DNA-templated transcription"/>
    <property type="evidence" value="ECO:0007669"/>
    <property type="project" value="InterPro"/>
</dbReference>
<organism evidence="6 7">
    <name type="scientific">Mizuhopecten yessoensis</name>
    <name type="common">Japanese scallop</name>
    <name type="synonym">Patinopecten yessoensis</name>
    <dbReference type="NCBI Taxonomy" id="6573"/>
    <lineage>
        <taxon>Eukaryota</taxon>
        <taxon>Metazoa</taxon>
        <taxon>Spiralia</taxon>
        <taxon>Lophotrochozoa</taxon>
        <taxon>Mollusca</taxon>
        <taxon>Bivalvia</taxon>
        <taxon>Autobranchia</taxon>
        <taxon>Pteriomorphia</taxon>
        <taxon>Pectinida</taxon>
        <taxon>Pectinoidea</taxon>
        <taxon>Pectinidae</taxon>
        <taxon>Mizuhopecten</taxon>
    </lineage>
</organism>
<evidence type="ECO:0000256" key="1">
    <source>
        <dbReference type="ARBA" id="ARBA00004123"/>
    </source>
</evidence>
<gene>
    <name evidence="6" type="ORF">KP79_PYT08793</name>
</gene>
<comment type="caution">
    <text evidence="6">The sequence shown here is derived from an EMBL/GenBank/DDBJ whole genome shotgun (WGS) entry which is preliminary data.</text>
</comment>